<keyword evidence="2" id="KW-0238">DNA-binding</keyword>
<evidence type="ECO:0000259" key="4">
    <source>
        <dbReference type="PROSITE" id="PS51077"/>
    </source>
</evidence>
<dbReference type="Proteomes" id="UP001081283">
    <property type="component" value="Unassembled WGS sequence"/>
</dbReference>
<reference evidence="6" key="1">
    <citation type="submission" date="2022-10" db="EMBL/GenBank/DDBJ databases">
        <title>Hoeflea sp. J2-29, isolated from marine algae.</title>
        <authorList>
            <person name="Kristyanto S."/>
            <person name="Kim J.M."/>
            <person name="Jeon C.O."/>
        </authorList>
    </citation>
    <scope>NUCLEOTIDE SEQUENCE</scope>
    <source>
        <strain evidence="6">J2-29</strain>
    </source>
</reference>
<name>A0ABT3YKB4_9HYPH</name>
<dbReference type="PANTHER" id="PTHR30136">
    <property type="entry name" value="HELIX-TURN-HELIX TRANSCRIPTIONAL REGULATOR, ICLR FAMILY"/>
    <property type="match status" value="1"/>
</dbReference>
<dbReference type="Pfam" id="PF09339">
    <property type="entry name" value="HTH_IclR"/>
    <property type="match status" value="1"/>
</dbReference>
<protein>
    <submittedName>
        <fullName evidence="6">IclR family transcriptional regulator</fullName>
    </submittedName>
</protein>
<keyword evidence="1" id="KW-0805">Transcription regulation</keyword>
<dbReference type="Pfam" id="PF01614">
    <property type="entry name" value="IclR_C"/>
    <property type="match status" value="1"/>
</dbReference>
<dbReference type="EMBL" id="JAOVZQ010000001">
    <property type="protein sequence ID" value="MCY0096338.1"/>
    <property type="molecule type" value="Genomic_DNA"/>
</dbReference>
<keyword evidence="7" id="KW-1185">Reference proteome</keyword>
<dbReference type="InterPro" id="IPR005471">
    <property type="entry name" value="Tscrpt_reg_IclR_N"/>
</dbReference>
<dbReference type="Gene3D" id="1.10.10.10">
    <property type="entry name" value="Winged helix-like DNA-binding domain superfamily/Winged helix DNA-binding domain"/>
    <property type="match status" value="1"/>
</dbReference>
<feature type="domain" description="HTH iclR-type" evidence="4">
    <location>
        <begin position="17"/>
        <end position="79"/>
    </location>
</feature>
<evidence type="ECO:0000256" key="3">
    <source>
        <dbReference type="ARBA" id="ARBA00023163"/>
    </source>
</evidence>
<dbReference type="SUPFAM" id="SSF46785">
    <property type="entry name" value="Winged helix' DNA-binding domain"/>
    <property type="match status" value="1"/>
</dbReference>
<evidence type="ECO:0000313" key="6">
    <source>
        <dbReference type="EMBL" id="MCY0096338.1"/>
    </source>
</evidence>
<dbReference type="InterPro" id="IPR029016">
    <property type="entry name" value="GAF-like_dom_sf"/>
</dbReference>
<accession>A0ABT3YKB4</accession>
<dbReference type="Gene3D" id="3.30.450.40">
    <property type="match status" value="1"/>
</dbReference>
<evidence type="ECO:0000259" key="5">
    <source>
        <dbReference type="PROSITE" id="PS51078"/>
    </source>
</evidence>
<evidence type="ECO:0000256" key="2">
    <source>
        <dbReference type="ARBA" id="ARBA00023125"/>
    </source>
</evidence>
<proteinExistence type="predicted"/>
<organism evidence="6 7">
    <name type="scientific">Hoeflea ulvae</name>
    <dbReference type="NCBI Taxonomy" id="2983764"/>
    <lineage>
        <taxon>Bacteria</taxon>
        <taxon>Pseudomonadati</taxon>
        <taxon>Pseudomonadota</taxon>
        <taxon>Alphaproteobacteria</taxon>
        <taxon>Hyphomicrobiales</taxon>
        <taxon>Rhizobiaceae</taxon>
        <taxon>Hoeflea</taxon>
    </lineage>
</organism>
<evidence type="ECO:0000313" key="7">
    <source>
        <dbReference type="Proteomes" id="UP001081283"/>
    </source>
</evidence>
<keyword evidence="3" id="KW-0804">Transcription</keyword>
<dbReference type="PROSITE" id="PS51077">
    <property type="entry name" value="HTH_ICLR"/>
    <property type="match status" value="1"/>
</dbReference>
<dbReference type="RefSeq" id="WP_267614171.1">
    <property type="nucleotide sequence ID" value="NZ_JAOVZQ010000001.1"/>
</dbReference>
<comment type="caution">
    <text evidence="6">The sequence shown here is derived from an EMBL/GenBank/DDBJ whole genome shotgun (WGS) entry which is preliminary data.</text>
</comment>
<dbReference type="PROSITE" id="PS51078">
    <property type="entry name" value="ICLR_ED"/>
    <property type="match status" value="1"/>
</dbReference>
<evidence type="ECO:0000256" key="1">
    <source>
        <dbReference type="ARBA" id="ARBA00023015"/>
    </source>
</evidence>
<feature type="domain" description="IclR-ED" evidence="5">
    <location>
        <begin position="80"/>
        <end position="260"/>
    </location>
</feature>
<gene>
    <name evidence="6" type="ORF">OEG82_20320</name>
</gene>
<dbReference type="SUPFAM" id="SSF55781">
    <property type="entry name" value="GAF domain-like"/>
    <property type="match status" value="1"/>
</dbReference>
<sequence length="266" mass="29128">MNDTPESDDVKSGKYTAPALSKGLDILELLASDADGMRKSDIAKALDRSISEIFRMLAVLTERGYVSFEPSTERYALTTKLFEIAHRHPPIRRLSSVAIETMRKLALEVNQSIHLAIQHGDDILIIAQVDAPGNNVTSVRLGARVPMLQTASGAVLFGALSQSESKKFLQRAKNGEPDILQSFLENVRTFEERGYCESRSAVIEGVFNISVPLRDYSGAIIAALTIPFITRLRTPHFVSREETRARLVEAGQEVTALLGGNAFTGA</sequence>
<dbReference type="PANTHER" id="PTHR30136:SF7">
    <property type="entry name" value="HTH-TYPE TRANSCRIPTIONAL REGULATOR KDGR-RELATED"/>
    <property type="match status" value="1"/>
</dbReference>
<dbReference type="InterPro" id="IPR050707">
    <property type="entry name" value="HTH_MetabolicPath_Reg"/>
</dbReference>
<dbReference type="InterPro" id="IPR036388">
    <property type="entry name" value="WH-like_DNA-bd_sf"/>
</dbReference>
<dbReference type="SMART" id="SM00346">
    <property type="entry name" value="HTH_ICLR"/>
    <property type="match status" value="1"/>
</dbReference>
<dbReference type="InterPro" id="IPR014757">
    <property type="entry name" value="Tscrpt_reg_IclR_C"/>
</dbReference>
<dbReference type="InterPro" id="IPR036390">
    <property type="entry name" value="WH_DNA-bd_sf"/>
</dbReference>